<sequence>MVRVQDDRQFQKAQKESALSYLFDNEIFEINYLTSEATTSYVDGEKMRFSAVQEEDEYEVGLGQENLARDGADEGMRAAAREALVFGKSVDDSSTAYCLPLLFANGYPTSLDQISVTELERFITFMVECSSGPLQTGAPRWWPKDIKFSKPFVRPKRINDNWMGTLKKLVFKCYTYHKSEYLLRFCSYLAQYPREKLYYLNNYDSTTSLYHKGTGRLLATFRNVNMDYDKIVDSPRRSLLPQNHGASKVLGKPNKSGEQKQRTKDQSSLVVIQPVKEEIYLCDNCDAEFGDLDQMKDHEKICSEPVSAISSRPVTPYEPIIEPELDQNKFLDYFKLSGSTAPKSTTSRDFPAPTIHCEPLRATRRLRTAVNLTRCPTIPLSSPAGLIMLKKSKTMTESIQQERLDRIERHLNAPPLNKFSRPKWLDRHVEYNRWMISYKPSKEKSAQTDYAHKYTFGAFKRKPALSLKSQLLYIACGSCHVKLERLSPEKLEDLKSHPWKYRPPAPRRPPRPRPGPLSKMNPGLALKRKLAAESPRHPHPKRMSTLLRALDKQPKPTLLHNPVHRRSDTEKIITLVNLCSSDEEDDTWNITRLNSDENRDPMSSSENPSINYFKTISLSPSNPRTRSLGYQGTSVNDWLRRESLTKDERNSKFLGHVIDTPKTYASLLKQTP</sequence>
<evidence type="ECO:0000313" key="4">
    <source>
        <dbReference type="RefSeq" id="XP_011303339.1"/>
    </source>
</evidence>
<dbReference type="AlphaFoldDB" id="A0A9R1T5T8"/>
<feature type="domain" description="Nuclear respiratory factor 1 NLS/DNA-binding dimerisation" evidence="2">
    <location>
        <begin position="89"/>
        <end position="184"/>
    </location>
</feature>
<reference evidence="4" key="1">
    <citation type="submission" date="2025-08" db="UniProtKB">
        <authorList>
            <consortium name="RefSeq"/>
        </authorList>
    </citation>
    <scope>IDENTIFICATION</scope>
    <source>
        <strain evidence="4">USDA-PBARC FA_bdor</strain>
        <tissue evidence="4">Whole organism</tissue>
    </source>
</reference>
<feature type="compositionally biased region" description="Pro residues" evidence="1">
    <location>
        <begin position="501"/>
        <end position="515"/>
    </location>
</feature>
<dbReference type="GeneID" id="105266690"/>
<dbReference type="CTD" id="34362"/>
<keyword evidence="3" id="KW-1185">Reference proteome</keyword>
<evidence type="ECO:0000313" key="3">
    <source>
        <dbReference type="Proteomes" id="UP000694866"/>
    </source>
</evidence>
<protein>
    <submittedName>
        <fullName evidence="4">Uncharacterized protein ova isoform X1</fullName>
    </submittedName>
</protein>
<dbReference type="KEGG" id="fas:105266690"/>
<gene>
    <name evidence="4" type="primary">ova</name>
</gene>
<proteinExistence type="predicted"/>
<organism evidence="3 4">
    <name type="scientific">Fopius arisanus</name>
    <dbReference type="NCBI Taxonomy" id="64838"/>
    <lineage>
        <taxon>Eukaryota</taxon>
        <taxon>Metazoa</taxon>
        <taxon>Ecdysozoa</taxon>
        <taxon>Arthropoda</taxon>
        <taxon>Hexapoda</taxon>
        <taxon>Insecta</taxon>
        <taxon>Pterygota</taxon>
        <taxon>Neoptera</taxon>
        <taxon>Endopterygota</taxon>
        <taxon>Hymenoptera</taxon>
        <taxon>Apocrita</taxon>
        <taxon>Ichneumonoidea</taxon>
        <taxon>Braconidae</taxon>
        <taxon>Opiinae</taxon>
        <taxon>Fopius</taxon>
    </lineage>
</organism>
<evidence type="ECO:0000259" key="2">
    <source>
        <dbReference type="Pfam" id="PF10491"/>
    </source>
</evidence>
<evidence type="ECO:0000256" key="1">
    <source>
        <dbReference type="SAM" id="MobiDB-lite"/>
    </source>
</evidence>
<accession>A0A9R1T5T8</accession>
<dbReference type="Proteomes" id="UP000694866">
    <property type="component" value="Unplaced"/>
</dbReference>
<dbReference type="InterPro" id="IPR019525">
    <property type="entry name" value="Nrf1_NLS/DNA-bd_dimer"/>
</dbReference>
<feature type="region of interest" description="Disordered" evidence="1">
    <location>
        <begin position="237"/>
        <end position="268"/>
    </location>
</feature>
<dbReference type="Pfam" id="PF10491">
    <property type="entry name" value="Nrf1_DNA-bind"/>
    <property type="match status" value="1"/>
</dbReference>
<dbReference type="RefSeq" id="XP_011303339.1">
    <property type="nucleotide sequence ID" value="XM_011305037.1"/>
</dbReference>
<feature type="compositionally biased region" description="Basic and acidic residues" evidence="1">
    <location>
        <begin position="255"/>
        <end position="265"/>
    </location>
</feature>
<feature type="region of interest" description="Disordered" evidence="1">
    <location>
        <begin position="496"/>
        <end position="522"/>
    </location>
</feature>
<dbReference type="OrthoDB" id="6288734at2759"/>
<name>A0A9R1T5T8_9HYME</name>